<dbReference type="InterPro" id="IPR023828">
    <property type="entry name" value="Peptidase_S8_Ser-AS"/>
</dbReference>
<dbReference type="RefSeq" id="WP_167271299.1">
    <property type="nucleotide sequence ID" value="NZ_JAASQJ010000003.1"/>
</dbReference>
<dbReference type="SUPFAM" id="SSF52743">
    <property type="entry name" value="Subtilisin-like"/>
    <property type="match status" value="1"/>
</dbReference>
<keyword evidence="4" id="KW-0720">Serine protease</keyword>
<evidence type="ECO:0000256" key="3">
    <source>
        <dbReference type="ARBA" id="ARBA00022801"/>
    </source>
</evidence>
<dbReference type="Proteomes" id="UP001179181">
    <property type="component" value="Unassembled WGS sequence"/>
</dbReference>
<evidence type="ECO:0000256" key="5">
    <source>
        <dbReference type="SAM" id="SignalP"/>
    </source>
</evidence>
<dbReference type="Gene3D" id="3.40.50.200">
    <property type="entry name" value="Peptidase S8/S53 domain"/>
    <property type="match status" value="1"/>
</dbReference>
<evidence type="ECO:0000313" key="8">
    <source>
        <dbReference type="Proteomes" id="UP001179181"/>
    </source>
</evidence>
<dbReference type="InterPro" id="IPR000209">
    <property type="entry name" value="Peptidase_S8/S53_dom"/>
</dbReference>
<organism evidence="7 8">
    <name type="scientific">Dyadobacter arcticus</name>
    <dbReference type="NCBI Taxonomy" id="1078754"/>
    <lineage>
        <taxon>Bacteria</taxon>
        <taxon>Pseudomonadati</taxon>
        <taxon>Bacteroidota</taxon>
        <taxon>Cytophagia</taxon>
        <taxon>Cytophagales</taxon>
        <taxon>Spirosomataceae</taxon>
        <taxon>Dyadobacter</taxon>
    </lineage>
</organism>
<evidence type="ECO:0000259" key="6">
    <source>
        <dbReference type="Pfam" id="PF00082"/>
    </source>
</evidence>
<evidence type="ECO:0000256" key="1">
    <source>
        <dbReference type="ARBA" id="ARBA00011073"/>
    </source>
</evidence>
<proteinExistence type="inferred from homology"/>
<feature type="chain" id="PRO_5046875694" description="Peptidase S8/S53 domain-containing protein" evidence="5">
    <location>
        <begin position="30"/>
        <end position="475"/>
    </location>
</feature>
<comment type="similarity">
    <text evidence="1">Belongs to the peptidase S8 family.</text>
</comment>
<accession>A0ABX0UQD8</accession>
<dbReference type="CDD" id="cd00306">
    <property type="entry name" value="Peptidases_S8_S53"/>
    <property type="match status" value="1"/>
</dbReference>
<dbReference type="EMBL" id="JAASQJ010000003">
    <property type="protein sequence ID" value="NIJ53780.1"/>
    <property type="molecule type" value="Genomic_DNA"/>
</dbReference>
<keyword evidence="2" id="KW-0645">Protease</keyword>
<comment type="caution">
    <text evidence="7">The sequence shown here is derived from an EMBL/GenBank/DDBJ whole genome shotgun (WGS) entry which is preliminary data.</text>
</comment>
<evidence type="ECO:0000256" key="2">
    <source>
        <dbReference type="ARBA" id="ARBA00022670"/>
    </source>
</evidence>
<dbReference type="InterPro" id="IPR015500">
    <property type="entry name" value="Peptidase_S8_subtilisin-rel"/>
</dbReference>
<dbReference type="PANTHER" id="PTHR43806:SF11">
    <property type="entry name" value="CEREVISIN-RELATED"/>
    <property type="match status" value="1"/>
</dbReference>
<sequence length="475" mass="53432">MKTLNYQKVLHIAFTGLFLWALGSQNAAAQSTKALTEPPHHGYNILIPKGYSLRQLIDAVSKNFKIDITDSVRQCPCDTALINIDYDGLDFNGHDKLQVKTRDGQGGDSLTLDVPGILANKNYEFSLDDDNDIYAVKESDIKYEMHQPAFNPNRGKTRKVTLAIFDSGLDEQLLDLDYLGVKKARSSCLFQNDEGYRPSRDLFGKKNTGFTMLYKGLNFAPKDGPGDRYNIFNITDTHKNRHGTRVAYLAAQQFSKSETIGVNLLIMKVLNASNKGDGYGIMCAMYHAKQLGAEIMNFSLGYYGPEDPIFRKYVRQMRLPFKNTSKPIWLVTAAGNAMPEYDRDRAENAEINRDLRFRSTKFYPAYFSKNIEQVVSVTTVSDNAQKICPGQNYDSHSLDIGVKGRNCFFGIDTFVEIEGITKARQGTSFATPVVAGWIGTKSQLIVSKEQLLSGSLRKPHLKYFIRGNKYIIYNP</sequence>
<feature type="signal peptide" evidence="5">
    <location>
        <begin position="1"/>
        <end position="29"/>
    </location>
</feature>
<dbReference type="PRINTS" id="PR00723">
    <property type="entry name" value="SUBTILISIN"/>
</dbReference>
<dbReference type="PANTHER" id="PTHR43806">
    <property type="entry name" value="PEPTIDASE S8"/>
    <property type="match status" value="1"/>
</dbReference>
<keyword evidence="3" id="KW-0378">Hydrolase</keyword>
<dbReference type="InterPro" id="IPR036852">
    <property type="entry name" value="Peptidase_S8/S53_dom_sf"/>
</dbReference>
<dbReference type="InterPro" id="IPR050131">
    <property type="entry name" value="Peptidase_S8_subtilisin-like"/>
</dbReference>
<reference evidence="7 8" key="1">
    <citation type="submission" date="2020-03" db="EMBL/GenBank/DDBJ databases">
        <title>Genomic Encyclopedia of Type Strains, Phase IV (KMG-IV): sequencing the most valuable type-strain genomes for metagenomic binning, comparative biology and taxonomic classification.</title>
        <authorList>
            <person name="Goeker M."/>
        </authorList>
    </citation>
    <scope>NUCLEOTIDE SEQUENCE [LARGE SCALE GENOMIC DNA]</scope>
    <source>
        <strain evidence="7 8">DSM 102865</strain>
    </source>
</reference>
<feature type="domain" description="Peptidase S8/S53" evidence="6">
    <location>
        <begin position="158"/>
        <end position="439"/>
    </location>
</feature>
<name>A0ABX0UQD8_9BACT</name>
<evidence type="ECO:0000313" key="7">
    <source>
        <dbReference type="EMBL" id="NIJ53780.1"/>
    </source>
</evidence>
<keyword evidence="8" id="KW-1185">Reference proteome</keyword>
<dbReference type="PROSITE" id="PS00138">
    <property type="entry name" value="SUBTILASE_SER"/>
    <property type="match status" value="1"/>
</dbReference>
<dbReference type="Pfam" id="PF00082">
    <property type="entry name" value="Peptidase_S8"/>
    <property type="match status" value="1"/>
</dbReference>
<evidence type="ECO:0000256" key="4">
    <source>
        <dbReference type="ARBA" id="ARBA00022825"/>
    </source>
</evidence>
<protein>
    <recommendedName>
        <fullName evidence="6">Peptidase S8/S53 domain-containing protein</fullName>
    </recommendedName>
</protein>
<keyword evidence="5" id="KW-0732">Signal</keyword>
<gene>
    <name evidence="7" type="ORF">FHS68_002962</name>
</gene>